<accession>A0AAD3Y675</accession>
<keyword evidence="3" id="KW-0813">Transport</keyword>
<evidence type="ECO:0000256" key="9">
    <source>
        <dbReference type="ARBA" id="ARBA00023136"/>
    </source>
</evidence>
<dbReference type="GO" id="GO:0016020">
    <property type="term" value="C:membrane"/>
    <property type="evidence" value="ECO:0007669"/>
    <property type="project" value="InterPro"/>
</dbReference>
<comment type="caution">
    <text evidence="10">The sequence shown here is derived from an EMBL/GenBank/DDBJ whole genome shotgun (WGS) entry which is preliminary data.</text>
</comment>
<dbReference type="Pfam" id="PF03030">
    <property type="entry name" value="H_PPase"/>
    <property type="match status" value="1"/>
</dbReference>
<evidence type="ECO:0000256" key="3">
    <source>
        <dbReference type="ARBA" id="ARBA00022448"/>
    </source>
</evidence>
<evidence type="ECO:0000256" key="4">
    <source>
        <dbReference type="ARBA" id="ARBA00022692"/>
    </source>
</evidence>
<evidence type="ECO:0000256" key="8">
    <source>
        <dbReference type="ARBA" id="ARBA00023065"/>
    </source>
</evidence>
<keyword evidence="11" id="KW-1185">Reference proteome</keyword>
<dbReference type="EC" id="7.1.3.1" evidence="2"/>
<protein>
    <recommendedName>
        <fullName evidence="2">H(+)-exporting diphosphatase</fullName>
        <ecNumber evidence="2">7.1.3.1</ecNumber>
    </recommendedName>
</protein>
<dbReference type="GO" id="GO:0009678">
    <property type="term" value="F:diphosphate hydrolysis-driven proton transmembrane transporter activity"/>
    <property type="evidence" value="ECO:0007669"/>
    <property type="project" value="UniProtKB-EC"/>
</dbReference>
<dbReference type="PANTHER" id="PTHR31998">
    <property type="entry name" value="K(+)-INSENSITIVE PYROPHOSPHATE-ENERGIZED PROTON PUMP"/>
    <property type="match status" value="1"/>
</dbReference>
<proteinExistence type="predicted"/>
<reference evidence="10" key="1">
    <citation type="submission" date="2023-05" db="EMBL/GenBank/DDBJ databases">
        <title>Nepenthes gracilis genome sequencing.</title>
        <authorList>
            <person name="Fukushima K."/>
        </authorList>
    </citation>
    <scope>NUCLEOTIDE SEQUENCE</scope>
    <source>
        <strain evidence="10">SING2019-196</strain>
    </source>
</reference>
<dbReference type="AlphaFoldDB" id="A0AAD3Y675"/>
<sequence>MGCQSNQGGPLKLTTAYGFGGSSMTSIDRAGGGIYPQTAAVGTANVGKFIKPIFKDHLRHSVVIADGVGANVGCCYQTYAIPSGAALIVTAILHDPYHTLGLVYNALGNKKTVENKFTNDASRDQPVVAVVSSTTTSNTESSTSTSKVEELKVSSLLRKFAFNDSKFATRSFRP</sequence>
<dbReference type="InterPro" id="IPR004131">
    <property type="entry name" value="PPase-energised_H-pump"/>
</dbReference>
<gene>
    <name evidence="10" type="ORF">Nepgr_030853</name>
</gene>
<keyword evidence="9" id="KW-0472">Membrane</keyword>
<keyword evidence="8" id="KW-0406">Ion transport</keyword>
<evidence type="ECO:0000256" key="2">
    <source>
        <dbReference type="ARBA" id="ARBA00013242"/>
    </source>
</evidence>
<evidence type="ECO:0000256" key="6">
    <source>
        <dbReference type="ARBA" id="ARBA00022967"/>
    </source>
</evidence>
<dbReference type="GO" id="GO:0012505">
    <property type="term" value="C:endomembrane system"/>
    <property type="evidence" value="ECO:0007669"/>
    <property type="project" value="UniProtKB-SubCell"/>
</dbReference>
<evidence type="ECO:0000313" key="11">
    <source>
        <dbReference type="Proteomes" id="UP001279734"/>
    </source>
</evidence>
<evidence type="ECO:0000256" key="1">
    <source>
        <dbReference type="ARBA" id="ARBA00004127"/>
    </source>
</evidence>
<dbReference type="GO" id="GO:0004427">
    <property type="term" value="F:inorganic diphosphate phosphatase activity"/>
    <property type="evidence" value="ECO:0007669"/>
    <property type="project" value="InterPro"/>
</dbReference>
<organism evidence="10 11">
    <name type="scientific">Nepenthes gracilis</name>
    <name type="common">Slender pitcher plant</name>
    <dbReference type="NCBI Taxonomy" id="150966"/>
    <lineage>
        <taxon>Eukaryota</taxon>
        <taxon>Viridiplantae</taxon>
        <taxon>Streptophyta</taxon>
        <taxon>Embryophyta</taxon>
        <taxon>Tracheophyta</taxon>
        <taxon>Spermatophyta</taxon>
        <taxon>Magnoliopsida</taxon>
        <taxon>eudicotyledons</taxon>
        <taxon>Gunneridae</taxon>
        <taxon>Pentapetalae</taxon>
        <taxon>Caryophyllales</taxon>
        <taxon>Nepenthaceae</taxon>
        <taxon>Nepenthes</taxon>
    </lineage>
</organism>
<keyword evidence="4" id="KW-0812">Transmembrane</keyword>
<comment type="subcellular location">
    <subcellularLocation>
        <location evidence="1">Endomembrane system</location>
        <topology evidence="1">Multi-pass membrane protein</topology>
    </subcellularLocation>
</comment>
<name>A0AAD3Y675_NEPGR</name>
<evidence type="ECO:0000256" key="7">
    <source>
        <dbReference type="ARBA" id="ARBA00022989"/>
    </source>
</evidence>
<dbReference type="Proteomes" id="UP001279734">
    <property type="component" value="Unassembled WGS sequence"/>
</dbReference>
<evidence type="ECO:0000256" key="5">
    <source>
        <dbReference type="ARBA" id="ARBA00022842"/>
    </source>
</evidence>
<keyword evidence="6" id="KW-1278">Translocase</keyword>
<dbReference type="EMBL" id="BSYO01000035">
    <property type="protein sequence ID" value="GMH29010.1"/>
    <property type="molecule type" value="Genomic_DNA"/>
</dbReference>
<keyword evidence="7" id="KW-1133">Transmembrane helix</keyword>
<evidence type="ECO:0000313" key="10">
    <source>
        <dbReference type="EMBL" id="GMH29010.1"/>
    </source>
</evidence>
<keyword evidence="5" id="KW-0460">Magnesium</keyword>